<dbReference type="Gene3D" id="3.40.50.720">
    <property type="entry name" value="NAD(P)-binding Rossmann-like Domain"/>
    <property type="match status" value="1"/>
</dbReference>
<dbReference type="RefSeq" id="WP_121282630.1">
    <property type="nucleotide sequence ID" value="NZ_RCCK01000010.1"/>
</dbReference>
<evidence type="ECO:0000256" key="5">
    <source>
        <dbReference type="PIRSR" id="PIRSR000185-2"/>
    </source>
</evidence>
<dbReference type="InterPro" id="IPR036291">
    <property type="entry name" value="NAD(P)-bd_dom_sf"/>
</dbReference>
<keyword evidence="2 3" id="KW-0560">Oxidoreductase</keyword>
<sequence length="473" mass="51878">MANLADENKFFADVCKNFDSAAQFTNHPEGLLNQIKTCNSVYRFQFPIRRGNGFEVIDAWRVEHSHHMSPTKGGIRYSEMVNEDEVMALAALMTYKCAIVNVPFGGAKGGIKINTKQYSVAELETITRRYTTELIKKNFIGPGIDVPAPDYGSGEREMSWIADTYMTMNPGQLDALGCVTGKPIALHGIRGRKEATGRGVAYAVRECVEVAEDMAKIGFKAGLGDKRVIVQGLGNVGYHSAKFLAEFGATIVGLCEFEGAIYNPNGLNVDEVFAHRKNTGSILDFPGATSFKNSMEGLEQDCDIIVPAALENQFTELNIRNIKAKIIAEGANGPTTPEAEAIFTEMGGIIIPDMYCNAGGVTVSYFEWLKNLSHVAFGRMENRYAANSNANLINTLENLTGKTILPEHRLMIVKGASEMELVNSGLEDTMIHSYHEIRETLMNKPGTQTLRTAAFVNSIDKIAVSYMNLGVWP</sequence>
<feature type="binding site" evidence="5">
    <location>
        <position position="72"/>
    </location>
    <ligand>
        <name>substrate</name>
    </ligand>
</feature>
<dbReference type="PRINTS" id="PR00082">
    <property type="entry name" value="GLFDHDRGNASE"/>
</dbReference>
<dbReference type="SMART" id="SM00839">
    <property type="entry name" value="ELFV_dehydrog"/>
    <property type="match status" value="1"/>
</dbReference>
<dbReference type="InterPro" id="IPR046346">
    <property type="entry name" value="Aminoacid_DH-like_N_sf"/>
</dbReference>
<evidence type="ECO:0000313" key="10">
    <source>
        <dbReference type="EMBL" id="TFB31292.1"/>
    </source>
</evidence>
<feature type="active site" description="Proton donor" evidence="4">
    <location>
        <position position="108"/>
    </location>
</feature>
<dbReference type="InterPro" id="IPR014362">
    <property type="entry name" value="Glu_DH"/>
</dbReference>
<evidence type="ECO:0000259" key="8">
    <source>
        <dbReference type="SMART" id="SM00839"/>
    </source>
</evidence>
<reference evidence="10 12" key="2">
    <citation type="submission" date="2019-03" db="EMBL/GenBank/DDBJ databases">
        <authorList>
            <person name="He R.-H."/>
        </authorList>
    </citation>
    <scope>NUCLEOTIDE SEQUENCE [LARGE SCALE GENOMIC DNA]</scope>
    <source>
        <strain evidence="10 12">DSM 19624</strain>
    </source>
</reference>
<feature type="domain" description="Glutamate/phenylalanine/leucine/valine/L-tryptophan dehydrogenase C-terminal" evidence="8">
    <location>
        <begin position="189"/>
        <end position="470"/>
    </location>
</feature>
<evidence type="ECO:0000256" key="1">
    <source>
        <dbReference type="ARBA" id="ARBA00006382"/>
    </source>
</evidence>
<comment type="similarity">
    <text evidence="1 3 7">Belongs to the Glu/Leu/Phe/Val dehydrogenases family.</text>
</comment>
<evidence type="ECO:0000256" key="7">
    <source>
        <dbReference type="RuleBase" id="RU004417"/>
    </source>
</evidence>
<dbReference type="FunFam" id="3.40.50.720:FF:000100">
    <property type="entry name" value="Glutamate dehydrogenase 1, mitochondrial"/>
    <property type="match status" value="1"/>
</dbReference>
<gene>
    <name evidence="9" type="ORF">BCL90_0722</name>
    <name evidence="10" type="ORF">E3V97_11845</name>
</gene>
<feature type="binding site" evidence="5">
    <location>
        <position position="196"/>
    </location>
    <ligand>
        <name>NAD(+)</name>
        <dbReference type="ChEBI" id="CHEBI:57540"/>
    </ligand>
</feature>
<name>A0A497Y8R5_9SPHI</name>
<dbReference type="CDD" id="cd01076">
    <property type="entry name" value="NAD_bind_1_Glu_DH"/>
    <property type="match status" value="1"/>
</dbReference>
<evidence type="ECO:0000313" key="11">
    <source>
        <dbReference type="Proteomes" id="UP000273898"/>
    </source>
</evidence>
<dbReference type="InterPro" id="IPR006095">
    <property type="entry name" value="Glu/Leu/Phe/Val/Trp_DH"/>
</dbReference>
<dbReference type="EMBL" id="SOPX01000002">
    <property type="protein sequence ID" value="TFB31292.1"/>
    <property type="molecule type" value="Genomic_DNA"/>
</dbReference>
<protein>
    <recommendedName>
        <fullName evidence="3">Glutamate dehydrogenase</fullName>
    </recommendedName>
</protein>
<feature type="site" description="Important for catalysis" evidence="6">
    <location>
        <position position="150"/>
    </location>
</feature>
<dbReference type="InterPro" id="IPR006096">
    <property type="entry name" value="Glu/Leu/Phe/Val/Trp_DH_C"/>
</dbReference>
<evidence type="ECO:0000256" key="4">
    <source>
        <dbReference type="PIRSR" id="PIRSR000185-1"/>
    </source>
</evidence>
<dbReference type="Pfam" id="PF00208">
    <property type="entry name" value="ELFV_dehydrog"/>
    <property type="match status" value="1"/>
</dbReference>
<dbReference type="EMBL" id="RCCK01000010">
    <property type="protein sequence ID" value="RLJ79992.1"/>
    <property type="molecule type" value="Genomic_DNA"/>
</dbReference>
<dbReference type="AlphaFoldDB" id="A0A497Y8R5"/>
<evidence type="ECO:0000313" key="12">
    <source>
        <dbReference type="Proteomes" id="UP000297429"/>
    </source>
</evidence>
<feature type="binding site" evidence="5">
    <location>
        <position position="235"/>
    </location>
    <ligand>
        <name>NAD(+)</name>
        <dbReference type="ChEBI" id="CHEBI:57540"/>
    </ligand>
</feature>
<evidence type="ECO:0000256" key="6">
    <source>
        <dbReference type="PIRSR" id="PIRSR000185-3"/>
    </source>
</evidence>
<comment type="caution">
    <text evidence="9">The sequence shown here is derived from an EMBL/GenBank/DDBJ whole genome shotgun (WGS) entry which is preliminary data.</text>
</comment>
<dbReference type="SUPFAM" id="SSF51735">
    <property type="entry name" value="NAD(P)-binding Rossmann-fold domains"/>
    <property type="match status" value="1"/>
</dbReference>
<dbReference type="PIRSF" id="PIRSF000185">
    <property type="entry name" value="Glu_DH"/>
    <property type="match status" value="1"/>
</dbReference>
<dbReference type="SUPFAM" id="SSF53223">
    <property type="entry name" value="Aminoacid dehydrogenase-like, N-terminal domain"/>
    <property type="match status" value="1"/>
</dbReference>
<keyword evidence="5" id="KW-0520">NAD</keyword>
<accession>A0A497Y8R5</accession>
<dbReference type="InterPro" id="IPR006097">
    <property type="entry name" value="Glu/Leu/Phe/Val/Trp_DH_dimer"/>
</dbReference>
<keyword evidence="12" id="KW-1185">Reference proteome</keyword>
<dbReference type="OrthoDB" id="9803297at2"/>
<dbReference type="PANTHER" id="PTHR11606:SF13">
    <property type="entry name" value="GLUTAMATE DEHYDROGENASE 1, MITOCHONDRIAL"/>
    <property type="match status" value="1"/>
</dbReference>
<dbReference type="Pfam" id="PF02812">
    <property type="entry name" value="ELFV_dehydrog_N"/>
    <property type="match status" value="1"/>
</dbReference>
<evidence type="ECO:0000313" key="9">
    <source>
        <dbReference type="EMBL" id="RLJ79992.1"/>
    </source>
</evidence>
<dbReference type="GO" id="GO:0000166">
    <property type="term" value="F:nucleotide binding"/>
    <property type="evidence" value="ECO:0007669"/>
    <property type="project" value="UniProtKB-KW"/>
</dbReference>
<dbReference type="Gene3D" id="3.40.50.10860">
    <property type="entry name" value="Leucine Dehydrogenase, chain A, domain 1"/>
    <property type="match status" value="1"/>
</dbReference>
<dbReference type="GO" id="GO:0004352">
    <property type="term" value="F:glutamate dehydrogenase (NAD+) activity"/>
    <property type="evidence" value="ECO:0007669"/>
    <property type="project" value="TreeGrafter"/>
</dbReference>
<feature type="binding site" evidence="5">
    <location>
        <position position="364"/>
    </location>
    <ligand>
        <name>substrate</name>
    </ligand>
</feature>
<organism evidence="9 11">
    <name type="scientific">Pedobacter alluvionis</name>
    <dbReference type="NCBI Taxonomy" id="475253"/>
    <lineage>
        <taxon>Bacteria</taxon>
        <taxon>Pseudomonadati</taxon>
        <taxon>Bacteroidota</taxon>
        <taxon>Sphingobacteriia</taxon>
        <taxon>Sphingobacteriales</taxon>
        <taxon>Sphingobacteriaceae</taxon>
        <taxon>Pedobacter</taxon>
    </lineage>
</organism>
<dbReference type="GO" id="GO:0006538">
    <property type="term" value="P:L-glutamate catabolic process"/>
    <property type="evidence" value="ECO:0007669"/>
    <property type="project" value="TreeGrafter"/>
</dbReference>
<evidence type="ECO:0000256" key="3">
    <source>
        <dbReference type="PIRNR" id="PIRNR000185"/>
    </source>
</evidence>
<proteinExistence type="inferred from homology"/>
<evidence type="ECO:0000256" key="2">
    <source>
        <dbReference type="ARBA" id="ARBA00023002"/>
    </source>
</evidence>
<dbReference type="InterPro" id="IPR033922">
    <property type="entry name" value="NAD_bind_Glu_DH"/>
</dbReference>
<dbReference type="Proteomes" id="UP000297429">
    <property type="component" value="Unassembled WGS sequence"/>
</dbReference>
<reference evidence="9 11" key="1">
    <citation type="submission" date="2018-10" db="EMBL/GenBank/DDBJ databases">
        <title>Genomic Encyclopedia of Archaeal and Bacterial Type Strains, Phase II (KMG-II): from individual species to whole genera.</title>
        <authorList>
            <person name="Goeker M."/>
        </authorList>
    </citation>
    <scope>NUCLEOTIDE SEQUENCE [LARGE SCALE GENOMIC DNA]</scope>
    <source>
        <strain evidence="9 11">DSM 19624</strain>
    </source>
</reference>
<feature type="binding site" evidence="5">
    <location>
        <position position="96"/>
    </location>
    <ligand>
        <name>substrate</name>
    </ligand>
</feature>
<dbReference type="PANTHER" id="PTHR11606">
    <property type="entry name" value="GLUTAMATE DEHYDROGENASE"/>
    <property type="match status" value="1"/>
</dbReference>
<dbReference type="Proteomes" id="UP000273898">
    <property type="component" value="Unassembled WGS sequence"/>
</dbReference>
<keyword evidence="5" id="KW-0547">Nucleotide-binding</keyword>